<dbReference type="RefSeq" id="WP_205831964.1">
    <property type="nucleotide sequence ID" value="NZ_JAAIIF010000018.1"/>
</dbReference>
<sequence>MSDDKPEENVTPETAEAPANANVAAAADQPRDTVDAPREARSVSSQSPAVEKPHTFPKATSTTPTGVPVRPAPSGKRGTPRARRMNLSLTRLNAWSVAKVSFMMSLAWGIIQVIAAGLIWMLLNVIGVFDQLTQIVASTGLDAGGLNLTDVFSLSSVLSAVTIFSIVEIVLFTLLASIVALIYNVVSSLVGGVHITLGDD</sequence>
<feature type="compositionally biased region" description="Low complexity" evidence="1">
    <location>
        <begin position="11"/>
        <end position="27"/>
    </location>
</feature>
<keyword evidence="2" id="KW-1133">Transmembrane helix</keyword>
<keyword evidence="2" id="KW-0812">Transmembrane</keyword>
<evidence type="ECO:0000313" key="4">
    <source>
        <dbReference type="EMBL" id="NMM97022.1"/>
    </source>
</evidence>
<keyword evidence="5" id="KW-1185">Reference proteome</keyword>
<evidence type="ECO:0000313" key="5">
    <source>
        <dbReference type="Proteomes" id="UP000529710"/>
    </source>
</evidence>
<organism evidence="4 5">
    <name type="scientific">Bifidobacterium erythrocebi</name>
    <dbReference type="NCBI Taxonomy" id="2675325"/>
    <lineage>
        <taxon>Bacteria</taxon>
        <taxon>Bacillati</taxon>
        <taxon>Actinomycetota</taxon>
        <taxon>Actinomycetes</taxon>
        <taxon>Bifidobacteriales</taxon>
        <taxon>Bifidobacteriaceae</taxon>
        <taxon>Bifidobacterium</taxon>
    </lineage>
</organism>
<gene>
    <name evidence="4" type="ORF">G1C98_1760</name>
</gene>
<feature type="domain" description="DUF3566" evidence="3">
    <location>
        <begin position="83"/>
        <end position="199"/>
    </location>
</feature>
<feature type="compositionally biased region" description="Basic and acidic residues" evidence="1">
    <location>
        <begin position="29"/>
        <end position="41"/>
    </location>
</feature>
<dbReference type="EMBL" id="JAAIIF010000018">
    <property type="protein sequence ID" value="NMM97022.1"/>
    <property type="molecule type" value="Genomic_DNA"/>
</dbReference>
<protein>
    <recommendedName>
        <fullName evidence="3">DUF3566 domain-containing protein</fullName>
    </recommendedName>
</protein>
<dbReference type="InterPro" id="IPR021949">
    <property type="entry name" value="DUF3566_TM"/>
</dbReference>
<keyword evidence="2" id="KW-0472">Membrane</keyword>
<dbReference type="Pfam" id="PF12089">
    <property type="entry name" value="DUF3566"/>
    <property type="match status" value="1"/>
</dbReference>
<evidence type="ECO:0000259" key="3">
    <source>
        <dbReference type="Pfam" id="PF12089"/>
    </source>
</evidence>
<feature type="transmembrane region" description="Helical" evidence="2">
    <location>
        <begin position="100"/>
        <end position="123"/>
    </location>
</feature>
<evidence type="ECO:0000256" key="1">
    <source>
        <dbReference type="SAM" id="MobiDB-lite"/>
    </source>
</evidence>
<dbReference type="AlphaFoldDB" id="A0A7Y0HW82"/>
<evidence type="ECO:0000256" key="2">
    <source>
        <dbReference type="SAM" id="Phobius"/>
    </source>
</evidence>
<reference evidence="4 5" key="1">
    <citation type="submission" date="2020-02" db="EMBL/GenBank/DDBJ databases">
        <title>Characterization of phylogenetic diversity of novel bifidobacterial species isolated in Czech ZOOs.</title>
        <authorList>
            <person name="Lugli G.A."/>
            <person name="Vera N.B."/>
            <person name="Ventura M."/>
        </authorList>
    </citation>
    <scope>NUCLEOTIDE SEQUENCE [LARGE SCALE GENOMIC DNA]</scope>
    <source>
        <strain evidence="4 5">DSM 109960</strain>
    </source>
</reference>
<name>A0A7Y0HW82_9BIFI</name>
<proteinExistence type="predicted"/>
<accession>A0A7Y0HW82</accession>
<dbReference type="Proteomes" id="UP000529710">
    <property type="component" value="Unassembled WGS sequence"/>
</dbReference>
<feature type="region of interest" description="Disordered" evidence="1">
    <location>
        <begin position="1"/>
        <end position="83"/>
    </location>
</feature>
<comment type="caution">
    <text evidence="4">The sequence shown here is derived from an EMBL/GenBank/DDBJ whole genome shotgun (WGS) entry which is preliminary data.</text>
</comment>